<sequence length="37" mass="4413">MKSWWLKTGGSWSAERHHDLLEHKGVYAQLHMMQFGE</sequence>
<accession>A0A2X3G859</accession>
<evidence type="ECO:0000313" key="1">
    <source>
        <dbReference type="EMBL" id="SQC64328.1"/>
    </source>
</evidence>
<dbReference type="EMBL" id="UAWQ01000022">
    <property type="protein sequence ID" value="SQC64328.1"/>
    <property type="molecule type" value="Genomic_DNA"/>
</dbReference>
<dbReference type="Proteomes" id="UP000251721">
    <property type="component" value="Unassembled WGS sequence"/>
</dbReference>
<reference evidence="1 2" key="1">
    <citation type="submission" date="2018-06" db="EMBL/GenBank/DDBJ databases">
        <authorList>
            <consortium name="Pathogen Informatics"/>
            <person name="Doyle S."/>
        </authorList>
    </citation>
    <scope>NUCLEOTIDE SEQUENCE [LARGE SCALE GENOMIC DNA]</scope>
    <source>
        <strain evidence="1 2">NCTC13465</strain>
    </source>
</reference>
<proteinExistence type="predicted"/>
<dbReference type="GO" id="GO:0005524">
    <property type="term" value="F:ATP binding"/>
    <property type="evidence" value="ECO:0007669"/>
    <property type="project" value="UniProtKB-KW"/>
</dbReference>
<protein>
    <submittedName>
        <fullName evidence="1">Lipid A export ATP-binding/permease MsbA</fullName>
        <ecNumber evidence="1">3.6.3.-</ecNumber>
    </submittedName>
</protein>
<dbReference type="EC" id="3.6.3.-" evidence="1"/>
<keyword evidence="1" id="KW-0547">Nucleotide-binding</keyword>
<gene>
    <name evidence="1" type="primary">msbA_1</name>
    <name evidence="1" type="ORF">NCTC13465_06861</name>
</gene>
<keyword evidence="1" id="KW-0067">ATP-binding</keyword>
<dbReference type="GO" id="GO:0016787">
    <property type="term" value="F:hydrolase activity"/>
    <property type="evidence" value="ECO:0007669"/>
    <property type="project" value="UniProtKB-KW"/>
</dbReference>
<organism evidence="1 2">
    <name type="scientific">Klebsiella pneumoniae</name>
    <dbReference type="NCBI Taxonomy" id="573"/>
    <lineage>
        <taxon>Bacteria</taxon>
        <taxon>Pseudomonadati</taxon>
        <taxon>Pseudomonadota</taxon>
        <taxon>Gammaproteobacteria</taxon>
        <taxon>Enterobacterales</taxon>
        <taxon>Enterobacteriaceae</taxon>
        <taxon>Klebsiella/Raoultella group</taxon>
        <taxon>Klebsiella</taxon>
        <taxon>Klebsiella pneumoniae complex</taxon>
    </lineage>
</organism>
<keyword evidence="1" id="KW-0378">Hydrolase</keyword>
<dbReference type="AlphaFoldDB" id="A0A2X3G859"/>
<name>A0A2X3G859_KLEPN</name>
<evidence type="ECO:0000313" key="2">
    <source>
        <dbReference type="Proteomes" id="UP000251721"/>
    </source>
</evidence>